<feature type="repeat" description="ANK" evidence="3">
    <location>
        <begin position="23"/>
        <end position="55"/>
    </location>
</feature>
<dbReference type="Gene3D" id="1.25.40.20">
    <property type="entry name" value="Ankyrin repeat-containing domain"/>
    <property type="match status" value="2"/>
</dbReference>
<proteinExistence type="predicted"/>
<dbReference type="PANTHER" id="PTHR24198:SF165">
    <property type="entry name" value="ANKYRIN REPEAT-CONTAINING PROTEIN-RELATED"/>
    <property type="match status" value="1"/>
</dbReference>
<sequence>MDQIKTAEELLDYDADPNIAPRNMESPLDIAAEKGLADMTHRLLIHGANVNRLRFRDTGDTALYHAAKNGHAECVRILLAAGAIAIYEPAPDEPGYFIRPATLPQIAGGWKHKRAYRPREFDRWRKTHTLPFIWRAREKESYAEILRLFINAGADVSSPEEVWSGKMPLHIAVAVGNCAAVEVLLAEGANVNARTQQGLSVMCLARMMGHADVVGVLERARERKPDRRRPRVAPKPVELVWRGLGEASRA</sequence>
<dbReference type="PROSITE" id="PS50297">
    <property type="entry name" value="ANK_REP_REGION"/>
    <property type="match status" value="3"/>
</dbReference>
<evidence type="ECO:0000256" key="1">
    <source>
        <dbReference type="ARBA" id="ARBA00022737"/>
    </source>
</evidence>
<dbReference type="PRINTS" id="PR01415">
    <property type="entry name" value="ANKYRIN"/>
</dbReference>
<keyword evidence="2 3" id="KW-0040">ANK repeat</keyword>
<comment type="caution">
    <text evidence="4">The sequence shown here is derived from an EMBL/GenBank/DDBJ whole genome shotgun (WGS) entry which is preliminary data.</text>
</comment>
<dbReference type="InterPro" id="IPR002110">
    <property type="entry name" value="Ankyrin_rpt"/>
</dbReference>
<dbReference type="EMBL" id="JBFXLS010000034">
    <property type="protein sequence ID" value="KAL2825724.1"/>
    <property type="molecule type" value="Genomic_DNA"/>
</dbReference>
<name>A0ABR4IDB0_9EURO</name>
<accession>A0ABR4IDB0</accession>
<dbReference type="SMART" id="SM00248">
    <property type="entry name" value="ANK"/>
    <property type="match status" value="4"/>
</dbReference>
<dbReference type="SUPFAM" id="SSF48403">
    <property type="entry name" value="Ankyrin repeat"/>
    <property type="match status" value="1"/>
</dbReference>
<evidence type="ECO:0000256" key="2">
    <source>
        <dbReference type="ARBA" id="ARBA00023043"/>
    </source>
</evidence>
<reference evidence="4 5" key="1">
    <citation type="submission" date="2024-07" db="EMBL/GenBank/DDBJ databases">
        <title>Section-level genome sequencing and comparative genomics of Aspergillus sections Usti and Cavernicolus.</title>
        <authorList>
            <consortium name="Lawrence Berkeley National Laboratory"/>
            <person name="Nybo J.L."/>
            <person name="Vesth T.C."/>
            <person name="Theobald S."/>
            <person name="Frisvad J.C."/>
            <person name="Larsen T.O."/>
            <person name="Kjaerboelling I."/>
            <person name="Rothschild-Mancinelli K."/>
            <person name="Lyhne E.K."/>
            <person name="Kogle M.E."/>
            <person name="Barry K."/>
            <person name="Clum A."/>
            <person name="Na H."/>
            <person name="Ledsgaard L."/>
            <person name="Lin J."/>
            <person name="Lipzen A."/>
            <person name="Kuo A."/>
            <person name="Riley R."/>
            <person name="Mondo S."/>
            <person name="LaButti K."/>
            <person name="Haridas S."/>
            <person name="Pangalinan J."/>
            <person name="Salamov A.A."/>
            <person name="Simmons B.A."/>
            <person name="Magnuson J.K."/>
            <person name="Chen J."/>
            <person name="Drula E."/>
            <person name="Henrissat B."/>
            <person name="Wiebenga A."/>
            <person name="Lubbers R.J."/>
            <person name="Gomes A.C."/>
            <person name="Makela M.R."/>
            <person name="Stajich J."/>
            <person name="Grigoriev I.V."/>
            <person name="Mortensen U.H."/>
            <person name="De vries R.P."/>
            <person name="Baker S.E."/>
            <person name="Andersen M.R."/>
        </authorList>
    </citation>
    <scope>NUCLEOTIDE SEQUENCE [LARGE SCALE GENOMIC DNA]</scope>
    <source>
        <strain evidence="4 5">CBS 600.67</strain>
    </source>
</reference>
<keyword evidence="5" id="KW-1185">Reference proteome</keyword>
<protein>
    <submittedName>
        <fullName evidence="4">Ankyrin repeat-containing domain protein</fullName>
    </submittedName>
</protein>
<evidence type="ECO:0000256" key="3">
    <source>
        <dbReference type="PROSITE-ProRule" id="PRU00023"/>
    </source>
</evidence>
<dbReference type="InterPro" id="IPR036770">
    <property type="entry name" value="Ankyrin_rpt-contain_sf"/>
</dbReference>
<evidence type="ECO:0000313" key="4">
    <source>
        <dbReference type="EMBL" id="KAL2825724.1"/>
    </source>
</evidence>
<feature type="repeat" description="ANK" evidence="3">
    <location>
        <begin position="58"/>
        <end position="83"/>
    </location>
</feature>
<dbReference type="Pfam" id="PF12796">
    <property type="entry name" value="Ank_2"/>
    <property type="match status" value="2"/>
</dbReference>
<organism evidence="4 5">
    <name type="scientific">Aspergillus cavernicola</name>
    <dbReference type="NCBI Taxonomy" id="176166"/>
    <lineage>
        <taxon>Eukaryota</taxon>
        <taxon>Fungi</taxon>
        <taxon>Dikarya</taxon>
        <taxon>Ascomycota</taxon>
        <taxon>Pezizomycotina</taxon>
        <taxon>Eurotiomycetes</taxon>
        <taxon>Eurotiomycetidae</taxon>
        <taxon>Eurotiales</taxon>
        <taxon>Aspergillaceae</taxon>
        <taxon>Aspergillus</taxon>
        <taxon>Aspergillus subgen. Nidulantes</taxon>
    </lineage>
</organism>
<dbReference type="Proteomes" id="UP001610335">
    <property type="component" value="Unassembled WGS sequence"/>
</dbReference>
<gene>
    <name evidence="4" type="ORF">BDW59DRAFT_69616</name>
</gene>
<dbReference type="PROSITE" id="PS50088">
    <property type="entry name" value="ANK_REPEAT"/>
    <property type="match status" value="3"/>
</dbReference>
<feature type="repeat" description="ANK" evidence="3">
    <location>
        <begin position="164"/>
        <end position="196"/>
    </location>
</feature>
<keyword evidence="1" id="KW-0677">Repeat</keyword>
<evidence type="ECO:0000313" key="5">
    <source>
        <dbReference type="Proteomes" id="UP001610335"/>
    </source>
</evidence>
<dbReference type="PANTHER" id="PTHR24198">
    <property type="entry name" value="ANKYRIN REPEAT AND PROTEIN KINASE DOMAIN-CONTAINING PROTEIN"/>
    <property type="match status" value="1"/>
</dbReference>